<feature type="transmembrane region" description="Helical" evidence="1">
    <location>
        <begin position="67"/>
        <end position="86"/>
    </location>
</feature>
<keyword evidence="1" id="KW-0472">Membrane</keyword>
<evidence type="ECO:0000313" key="2">
    <source>
        <dbReference type="EMBL" id="QKE94007.1"/>
    </source>
</evidence>
<dbReference type="AlphaFoldDB" id="A0A6M8I1C3"/>
<reference evidence="2 3" key="1">
    <citation type="journal article" date="2014" name="World J. Microbiol. Biotechnol.">
        <title>Biodiversity and physiological characteristics of Antarctic and Arctic lichens-associated bacteria.</title>
        <authorList>
            <person name="Lee Y.M."/>
            <person name="Kim E.H."/>
            <person name="Lee H.K."/>
            <person name="Hong S.G."/>
        </authorList>
    </citation>
    <scope>NUCLEOTIDE SEQUENCE [LARGE SCALE GENOMIC DNA]</scope>
    <source>
        <strain evidence="2 3">PAMC 26569</strain>
        <plasmid evidence="2">unnamed7</plasmid>
    </source>
</reference>
<proteinExistence type="predicted"/>
<protein>
    <submittedName>
        <fullName evidence="2">Uncharacterized protein</fullName>
    </submittedName>
</protein>
<gene>
    <name evidence="2" type="ORF">HN018_28200</name>
</gene>
<dbReference type="EMBL" id="CP053714">
    <property type="protein sequence ID" value="QKE94007.1"/>
    <property type="molecule type" value="Genomic_DNA"/>
</dbReference>
<keyword evidence="2" id="KW-0614">Plasmid</keyword>
<dbReference type="RefSeq" id="WP_171837884.1">
    <property type="nucleotide sequence ID" value="NZ_CP053714.1"/>
</dbReference>
<feature type="transmembrane region" description="Helical" evidence="1">
    <location>
        <begin position="34"/>
        <end position="55"/>
    </location>
</feature>
<geneLocation type="plasmid" evidence="2 3">
    <name>unnamed7</name>
</geneLocation>
<evidence type="ECO:0000313" key="3">
    <source>
        <dbReference type="Proteomes" id="UP000500767"/>
    </source>
</evidence>
<organism evidence="2 3">
    <name type="scientific">Lichenicola cladoniae</name>
    <dbReference type="NCBI Taxonomy" id="1484109"/>
    <lineage>
        <taxon>Bacteria</taxon>
        <taxon>Pseudomonadati</taxon>
        <taxon>Pseudomonadota</taxon>
        <taxon>Alphaproteobacteria</taxon>
        <taxon>Acetobacterales</taxon>
        <taxon>Acetobacteraceae</taxon>
        <taxon>Lichenicola</taxon>
    </lineage>
</organism>
<feature type="transmembrane region" description="Helical" evidence="1">
    <location>
        <begin position="7"/>
        <end position="28"/>
    </location>
</feature>
<dbReference type="Proteomes" id="UP000500767">
    <property type="component" value="Plasmid unnamed7"/>
</dbReference>
<keyword evidence="1" id="KW-1133">Transmembrane helix</keyword>
<evidence type="ECO:0000256" key="1">
    <source>
        <dbReference type="SAM" id="Phobius"/>
    </source>
</evidence>
<name>A0A6M8I1C3_9PROT</name>
<dbReference type="KEGG" id="lck:HN018_28200"/>
<keyword evidence="3" id="KW-1185">Reference proteome</keyword>
<sequence length="102" mass="11007">MASVGGRAAYGVAVVLSAAVRVPVVVVLRLLRPFIMFPLLLAMIGGLGAAIVFAWGHHWLDAGRAGLVVFVCALLLAVYSRAAVWIDPEHFDDRNGPSWRRL</sequence>
<accession>A0A6M8I1C3</accession>
<keyword evidence="1" id="KW-0812">Transmembrane</keyword>